<proteinExistence type="predicted"/>
<evidence type="ECO:0008006" key="4">
    <source>
        <dbReference type="Google" id="ProtNLM"/>
    </source>
</evidence>
<sequence length="114" mass="12055">MSLVTMLADAPARLGGGGALDVSLGRIVSALLVCLLPAGGVAWLLKRGGGRIDWAALKPLNAVPARRIAVIETRRISAHADICLFRCDDEDFLILSSATTQHVLRRGPARADQS</sequence>
<keyword evidence="1" id="KW-0812">Transmembrane</keyword>
<protein>
    <recommendedName>
        <fullName evidence="4">Flagellar biogenesis protein</fullName>
    </recommendedName>
</protein>
<keyword evidence="1" id="KW-1133">Transmembrane helix</keyword>
<evidence type="ECO:0000313" key="3">
    <source>
        <dbReference type="Proteomes" id="UP001292182"/>
    </source>
</evidence>
<evidence type="ECO:0000313" key="2">
    <source>
        <dbReference type="EMBL" id="MDZ7282792.1"/>
    </source>
</evidence>
<comment type="caution">
    <text evidence="2">The sequence shown here is derived from an EMBL/GenBank/DDBJ whole genome shotgun (WGS) entry which is preliminary data.</text>
</comment>
<evidence type="ECO:0000256" key="1">
    <source>
        <dbReference type="SAM" id="Phobius"/>
    </source>
</evidence>
<keyword evidence="3" id="KW-1185">Reference proteome</keyword>
<dbReference type="Proteomes" id="UP001292182">
    <property type="component" value="Unassembled WGS sequence"/>
</dbReference>
<accession>A0ABU5LS78</accession>
<gene>
    <name evidence="2" type="ORF">N4G62_12215</name>
</gene>
<dbReference type="EMBL" id="JAOBTW010000012">
    <property type="protein sequence ID" value="MDZ7282792.1"/>
    <property type="molecule type" value="Genomic_DNA"/>
</dbReference>
<keyword evidence="1" id="KW-0472">Membrane</keyword>
<organism evidence="2 3">
    <name type="scientific">Sphingomonas sanguinis</name>
    <dbReference type="NCBI Taxonomy" id="33051"/>
    <lineage>
        <taxon>Bacteria</taxon>
        <taxon>Pseudomonadati</taxon>
        <taxon>Pseudomonadota</taxon>
        <taxon>Alphaproteobacteria</taxon>
        <taxon>Sphingomonadales</taxon>
        <taxon>Sphingomonadaceae</taxon>
        <taxon>Sphingomonas</taxon>
    </lineage>
</organism>
<dbReference type="RefSeq" id="WP_322539652.1">
    <property type="nucleotide sequence ID" value="NZ_JAOBTW010000012.1"/>
</dbReference>
<reference evidence="3" key="1">
    <citation type="submission" date="2023-07" db="EMBL/GenBank/DDBJ databases">
        <title>Whole genome sequence analysis of rice epiphytic Sphingomonas sanguinis OsEp_Plm_15B2.</title>
        <authorList>
            <person name="Sahu K.P."/>
            <person name="Asharani P."/>
            <person name="Reddy B."/>
            <person name="Kumar A."/>
        </authorList>
    </citation>
    <scope>NUCLEOTIDE SEQUENCE [LARGE SCALE GENOMIC DNA]</scope>
    <source>
        <strain evidence="3">OsEp_Plm_15B2</strain>
    </source>
</reference>
<name>A0ABU5LS78_9SPHN</name>
<feature type="transmembrane region" description="Helical" evidence="1">
    <location>
        <begin position="27"/>
        <end position="45"/>
    </location>
</feature>